<dbReference type="PANTHER" id="PTHR11946:SF93">
    <property type="entry name" value="VALINE--TRNA LIGASE, CHLOROPLASTIC_MITOCHONDRIAL 2"/>
    <property type="match status" value="1"/>
</dbReference>
<dbReference type="InterPro" id="IPR001412">
    <property type="entry name" value="aa-tRNA-synth_I_CS"/>
</dbReference>
<keyword evidence="4 10" id="KW-0547">Nucleotide-binding</keyword>
<keyword evidence="5 10" id="KW-0067">ATP-binding</keyword>
<comment type="similarity">
    <text evidence="10">Belongs to the class-I aminoacyl-tRNA synthetase family.</text>
</comment>
<dbReference type="GO" id="GO:0002161">
    <property type="term" value="F:aminoacyl-tRNA deacylase activity"/>
    <property type="evidence" value="ECO:0007669"/>
    <property type="project" value="InterPro"/>
</dbReference>
<dbReference type="GO" id="GO:0006438">
    <property type="term" value="P:valyl-tRNA aminoacylation"/>
    <property type="evidence" value="ECO:0007669"/>
    <property type="project" value="UniProtKB-UniRule"/>
</dbReference>
<keyword evidence="2" id="KW-0963">Cytoplasm</keyword>
<dbReference type="PANTHER" id="PTHR11946">
    <property type="entry name" value="VALYL-TRNA SYNTHETASES"/>
    <property type="match status" value="1"/>
</dbReference>
<dbReference type="EMBL" id="PCVL01000007">
    <property type="protein sequence ID" value="PIQ72873.1"/>
    <property type="molecule type" value="Genomic_DNA"/>
</dbReference>
<evidence type="ECO:0000259" key="11">
    <source>
        <dbReference type="Pfam" id="PF00133"/>
    </source>
</evidence>
<dbReference type="EC" id="6.1.1.9" evidence="1 9"/>
<name>A0A2H0KQR9_9BACT</name>
<evidence type="ECO:0000256" key="2">
    <source>
        <dbReference type="ARBA" id="ARBA00022490"/>
    </source>
</evidence>
<gene>
    <name evidence="13" type="ORF">COV86_00780</name>
</gene>
<dbReference type="GO" id="GO:0005829">
    <property type="term" value="C:cytosol"/>
    <property type="evidence" value="ECO:0007669"/>
    <property type="project" value="TreeGrafter"/>
</dbReference>
<dbReference type="GO" id="GO:0005524">
    <property type="term" value="F:ATP binding"/>
    <property type="evidence" value="ECO:0007669"/>
    <property type="project" value="UniProtKB-KW"/>
</dbReference>
<comment type="catalytic activity">
    <reaction evidence="8">
        <text>tRNA(Val) + L-valine + ATP = L-valyl-tRNA(Val) + AMP + diphosphate</text>
        <dbReference type="Rhea" id="RHEA:10704"/>
        <dbReference type="Rhea" id="RHEA-COMP:9672"/>
        <dbReference type="Rhea" id="RHEA-COMP:9708"/>
        <dbReference type="ChEBI" id="CHEBI:30616"/>
        <dbReference type="ChEBI" id="CHEBI:33019"/>
        <dbReference type="ChEBI" id="CHEBI:57762"/>
        <dbReference type="ChEBI" id="CHEBI:78442"/>
        <dbReference type="ChEBI" id="CHEBI:78537"/>
        <dbReference type="ChEBI" id="CHEBI:456215"/>
        <dbReference type="EC" id="6.1.1.9"/>
    </reaction>
</comment>
<protein>
    <recommendedName>
        <fullName evidence="1 9">Valine--tRNA ligase</fullName>
        <ecNumber evidence="1 9">6.1.1.9</ecNumber>
    </recommendedName>
</protein>
<dbReference type="PROSITE" id="PS00178">
    <property type="entry name" value="AA_TRNA_LIGASE_I"/>
    <property type="match status" value="1"/>
</dbReference>
<dbReference type="CDD" id="cd07962">
    <property type="entry name" value="Anticodon_Ia_Val"/>
    <property type="match status" value="1"/>
</dbReference>
<dbReference type="InterPro" id="IPR009080">
    <property type="entry name" value="tRNAsynth_Ia_anticodon-bd"/>
</dbReference>
<dbReference type="InterPro" id="IPR013155">
    <property type="entry name" value="M/V/L/I-tRNA-synth_anticd-bd"/>
</dbReference>
<dbReference type="SUPFAM" id="SSF52374">
    <property type="entry name" value="Nucleotidylyl transferase"/>
    <property type="match status" value="1"/>
</dbReference>
<evidence type="ECO:0000256" key="4">
    <source>
        <dbReference type="ARBA" id="ARBA00022741"/>
    </source>
</evidence>
<feature type="domain" description="Aminoacyl-tRNA synthetase class Ia" evidence="11">
    <location>
        <begin position="14"/>
        <end position="578"/>
    </location>
</feature>
<evidence type="ECO:0000313" key="13">
    <source>
        <dbReference type="EMBL" id="PIQ72873.1"/>
    </source>
</evidence>
<dbReference type="Gene3D" id="1.10.730.10">
    <property type="entry name" value="Isoleucyl-tRNA Synthetase, Domain 1"/>
    <property type="match status" value="1"/>
</dbReference>
<evidence type="ECO:0000256" key="3">
    <source>
        <dbReference type="ARBA" id="ARBA00022598"/>
    </source>
</evidence>
<dbReference type="GO" id="GO:0004832">
    <property type="term" value="F:valine-tRNA ligase activity"/>
    <property type="evidence" value="ECO:0007669"/>
    <property type="project" value="UniProtKB-UniRule"/>
</dbReference>
<evidence type="ECO:0000256" key="9">
    <source>
        <dbReference type="NCBIfam" id="TIGR00422"/>
    </source>
</evidence>
<evidence type="ECO:0000256" key="6">
    <source>
        <dbReference type="ARBA" id="ARBA00022917"/>
    </source>
</evidence>
<evidence type="ECO:0000256" key="8">
    <source>
        <dbReference type="ARBA" id="ARBA00047552"/>
    </source>
</evidence>
<evidence type="ECO:0000256" key="10">
    <source>
        <dbReference type="RuleBase" id="RU363035"/>
    </source>
</evidence>
<keyword evidence="7 10" id="KW-0030">Aminoacyl-tRNA synthetase</keyword>
<proteinExistence type="inferred from homology"/>
<dbReference type="InterPro" id="IPR033705">
    <property type="entry name" value="Anticodon_Ia_Val"/>
</dbReference>
<keyword evidence="6 10" id="KW-0648">Protein biosynthesis</keyword>
<evidence type="ECO:0000256" key="1">
    <source>
        <dbReference type="ARBA" id="ARBA00013169"/>
    </source>
</evidence>
<sequence length="736" mass="86375">MDPKYQPQQIEEKLYREWEEKGYFKANINKKKKPFSIILPPPNANADLHLGHAMYVVEDIMIRYHKLLGDEVLWLPGADHAGFETQFVFENHLKKEGKSRFDFDRDSLFKIIWEFVWQNRGNMEDQLRKLGFALDWGKKKFSMDEDIVKIIYQTFKKLHDQGLVYREKRLVNYCTFCGTSFSDLEVIYKEKISPLYYMKYGPFTLATTRPETKFGDTAVVVNPKDKRYKKWIGKEIEVEGLTGKFKLKVVSDESVDPKFGTGVVKVTPAHDFTDFETSRRHNLEMKQVIGFDGKLNELTGIYQGLYVNQARTKIVEDLKKKGLLVKIKEDYKNRVGTCYKCGRVLEPLPKEQWFVKIRPLADKAKKLVNEEKIKIYPRRFKKILIWWLDNFRDWNISRQVVWGIRIPAYFCQLKKQWFIEPIPPKRCTICGGQDFKQDEDTFDTWFSSAQWPFATLMTQNVIASDSEAISKKEITSSSLTPRNDSFFNYFYPTTVMETGYDILPWWVARMIMIGYFATGKPPFKNIFLHGLIRDKDGKKMSKSKGNVINPMDMVDKYGADALRSALIFGAKEGNDLSFSEEKVIGMRNFTNKIWNIGRFIWMNHSVIPTKSRLAGRVEGSKQKDSSTPLRSARNDTLRQLQKEFKEEKKKYLKLMDSYRFSQALGLVYEFLWHRFADYYIEQLKDEVIHGNIEALKTLREVYLENLKMLHPFIPFVSDAVWKVFKGERSSILSEKL</sequence>
<dbReference type="NCBIfam" id="TIGR00422">
    <property type="entry name" value="valS"/>
    <property type="match status" value="1"/>
</dbReference>
<reference evidence="13 14" key="1">
    <citation type="submission" date="2017-09" db="EMBL/GenBank/DDBJ databases">
        <title>Depth-based differentiation of microbial function through sediment-hosted aquifers and enrichment of novel symbionts in the deep terrestrial subsurface.</title>
        <authorList>
            <person name="Probst A.J."/>
            <person name="Ladd B."/>
            <person name="Jarett J.K."/>
            <person name="Geller-Mcgrath D.E."/>
            <person name="Sieber C.M."/>
            <person name="Emerson J.B."/>
            <person name="Anantharaman K."/>
            <person name="Thomas B.C."/>
            <person name="Malmstrom R."/>
            <person name="Stieglmeier M."/>
            <person name="Klingl A."/>
            <person name="Woyke T."/>
            <person name="Ryan C.M."/>
            <person name="Banfield J.F."/>
        </authorList>
    </citation>
    <scope>NUCLEOTIDE SEQUENCE [LARGE SCALE GENOMIC DNA]</scope>
    <source>
        <strain evidence="13">CG11_big_fil_rev_8_21_14_0_20_35_14</strain>
    </source>
</reference>
<evidence type="ECO:0000259" key="12">
    <source>
        <dbReference type="Pfam" id="PF08264"/>
    </source>
</evidence>
<dbReference type="Pfam" id="PF08264">
    <property type="entry name" value="Anticodon_1"/>
    <property type="match status" value="1"/>
</dbReference>
<dbReference type="AlphaFoldDB" id="A0A2H0KQR9"/>
<dbReference type="InterPro" id="IPR014729">
    <property type="entry name" value="Rossmann-like_a/b/a_fold"/>
</dbReference>
<feature type="domain" description="Methionyl/Valyl/Leucyl/Isoleucyl-tRNA synthetase anticodon-binding" evidence="12">
    <location>
        <begin position="642"/>
        <end position="733"/>
    </location>
</feature>
<organism evidence="13 14">
    <name type="scientific">Candidatus Roizmanbacteria bacterium CG11_big_fil_rev_8_21_14_0_20_35_14</name>
    <dbReference type="NCBI Taxonomy" id="1974855"/>
    <lineage>
        <taxon>Bacteria</taxon>
        <taxon>Candidatus Roizmaniibacteriota</taxon>
    </lineage>
</organism>
<dbReference type="Gene3D" id="3.40.50.620">
    <property type="entry name" value="HUPs"/>
    <property type="match status" value="2"/>
</dbReference>
<dbReference type="InterPro" id="IPR002300">
    <property type="entry name" value="aa-tRNA-synth_Ia"/>
</dbReference>
<keyword evidence="3 10" id="KW-0436">Ligase</keyword>
<dbReference type="SUPFAM" id="SSF47323">
    <property type="entry name" value="Anticodon-binding domain of a subclass of class I aminoacyl-tRNA synthetases"/>
    <property type="match status" value="1"/>
</dbReference>
<dbReference type="InterPro" id="IPR009008">
    <property type="entry name" value="Val/Leu/Ile-tRNA-synth_edit"/>
</dbReference>
<dbReference type="Pfam" id="PF00133">
    <property type="entry name" value="tRNA-synt_1"/>
    <property type="match status" value="1"/>
</dbReference>
<accession>A0A2H0KQR9</accession>
<comment type="caution">
    <text evidence="13">The sequence shown here is derived from an EMBL/GenBank/DDBJ whole genome shotgun (WGS) entry which is preliminary data.</text>
</comment>
<evidence type="ECO:0000256" key="7">
    <source>
        <dbReference type="ARBA" id="ARBA00023146"/>
    </source>
</evidence>
<dbReference type="NCBIfam" id="NF004349">
    <property type="entry name" value="PRK05729.1"/>
    <property type="match status" value="1"/>
</dbReference>
<dbReference type="Proteomes" id="UP000229570">
    <property type="component" value="Unassembled WGS sequence"/>
</dbReference>
<evidence type="ECO:0000313" key="14">
    <source>
        <dbReference type="Proteomes" id="UP000229570"/>
    </source>
</evidence>
<dbReference type="SUPFAM" id="SSF50677">
    <property type="entry name" value="ValRS/IleRS/LeuRS editing domain"/>
    <property type="match status" value="1"/>
</dbReference>
<dbReference type="InterPro" id="IPR002303">
    <property type="entry name" value="Valyl-tRNA_ligase"/>
</dbReference>
<evidence type="ECO:0000256" key="5">
    <source>
        <dbReference type="ARBA" id="ARBA00022840"/>
    </source>
</evidence>
<dbReference type="PRINTS" id="PR00986">
    <property type="entry name" value="TRNASYNTHVAL"/>
</dbReference>